<protein>
    <recommendedName>
        <fullName evidence="5 24">Alpha-galactosidase</fullName>
        <ecNumber evidence="24">3.2.1.-</ecNumber>
    </recommendedName>
</protein>
<keyword evidence="11 24" id="KW-0378">Hydrolase</keyword>
<evidence type="ECO:0000313" key="29">
    <source>
        <dbReference type="Proteomes" id="UP000663877"/>
    </source>
</evidence>
<name>A0A814YIA0_9BILA</name>
<gene>
    <name evidence="26" type="ORF">BJG266_LOCUS28502</name>
    <name evidence="27" type="ORF">QVE165_LOCUS44866</name>
</gene>
<evidence type="ECO:0000256" key="5">
    <source>
        <dbReference type="ARBA" id="ARBA00012755"/>
    </source>
</evidence>
<keyword evidence="18 23" id="KW-0739">Sodium transport</keyword>
<keyword evidence="19" id="KW-0119">Carbohydrate metabolism</keyword>
<keyword evidence="14 23" id="KW-0406">Ion transport</keyword>
<dbReference type="Pfam" id="PF17801">
    <property type="entry name" value="Melibiase_C"/>
    <property type="match status" value="1"/>
</dbReference>
<keyword evidence="22" id="KW-0624">Polysaccharide degradation</keyword>
<evidence type="ECO:0000256" key="4">
    <source>
        <dbReference type="ARBA" id="ARBA00009743"/>
    </source>
</evidence>
<dbReference type="GO" id="GO:0016020">
    <property type="term" value="C:membrane"/>
    <property type="evidence" value="ECO:0007669"/>
    <property type="project" value="UniProtKB-SubCell"/>
</dbReference>
<dbReference type="InterPro" id="IPR035992">
    <property type="entry name" value="Ricin_B-like_lectins"/>
</dbReference>
<dbReference type="GO" id="GO:0004557">
    <property type="term" value="F:alpha-galactosidase activity"/>
    <property type="evidence" value="ECO:0007669"/>
    <property type="project" value="UniProtKB-EC"/>
</dbReference>
<evidence type="ECO:0000256" key="16">
    <source>
        <dbReference type="ARBA" id="ARBA00023157"/>
    </source>
</evidence>
<dbReference type="InterPro" id="IPR013780">
    <property type="entry name" value="Glyco_hydro_b"/>
</dbReference>
<organism evidence="26 29">
    <name type="scientific">Adineta steineri</name>
    <dbReference type="NCBI Taxonomy" id="433720"/>
    <lineage>
        <taxon>Eukaryota</taxon>
        <taxon>Metazoa</taxon>
        <taxon>Spiralia</taxon>
        <taxon>Gnathifera</taxon>
        <taxon>Rotifera</taxon>
        <taxon>Eurotatoria</taxon>
        <taxon>Bdelloidea</taxon>
        <taxon>Adinetida</taxon>
        <taxon>Adinetidae</taxon>
        <taxon>Adineta</taxon>
    </lineage>
</organism>
<evidence type="ECO:0000256" key="13">
    <source>
        <dbReference type="ARBA" id="ARBA00023053"/>
    </source>
</evidence>
<evidence type="ECO:0000256" key="9">
    <source>
        <dbReference type="ARBA" id="ARBA00022692"/>
    </source>
</evidence>
<dbReference type="Pfam" id="PF00858">
    <property type="entry name" value="ASC"/>
    <property type="match status" value="2"/>
</dbReference>
<dbReference type="Gene3D" id="1.10.287.770">
    <property type="entry name" value="YojJ-like"/>
    <property type="match status" value="1"/>
</dbReference>
<dbReference type="Gene3D" id="2.60.40.1180">
    <property type="entry name" value="Golgi alpha-mannosidase II"/>
    <property type="match status" value="1"/>
</dbReference>
<dbReference type="AlphaFoldDB" id="A0A814YIA0"/>
<dbReference type="InterPro" id="IPR001873">
    <property type="entry name" value="ENaC"/>
</dbReference>
<comment type="subcellular location">
    <subcellularLocation>
        <location evidence="2">Membrane</location>
        <topology evidence="2">Multi-pass membrane protein</topology>
    </subcellularLocation>
    <subcellularLocation>
        <location evidence="3">Secreted</location>
    </subcellularLocation>
</comment>
<dbReference type="FunFam" id="2.60.40.1180:FF:000008">
    <property type="entry name" value="Alpha-galactosidase"/>
    <property type="match status" value="1"/>
</dbReference>
<keyword evidence="10" id="KW-0732">Signal</keyword>
<evidence type="ECO:0000256" key="22">
    <source>
        <dbReference type="ARBA" id="ARBA00023326"/>
    </source>
</evidence>
<dbReference type="EC" id="3.2.1.-" evidence="24"/>
<dbReference type="PRINTS" id="PR00740">
    <property type="entry name" value="GLHYDRLASE27"/>
</dbReference>
<dbReference type="SUPFAM" id="SSF51445">
    <property type="entry name" value="(Trans)glycosidases"/>
    <property type="match status" value="1"/>
</dbReference>
<evidence type="ECO:0000256" key="23">
    <source>
        <dbReference type="RuleBase" id="RU000679"/>
    </source>
</evidence>
<evidence type="ECO:0000313" key="26">
    <source>
        <dbReference type="EMBL" id="CAF1230737.1"/>
    </source>
</evidence>
<dbReference type="FunFam" id="3.20.20.70:FF:000197">
    <property type="entry name" value="Alpha-galactosidase"/>
    <property type="match status" value="1"/>
</dbReference>
<evidence type="ECO:0000256" key="10">
    <source>
        <dbReference type="ARBA" id="ARBA00022729"/>
    </source>
</evidence>
<evidence type="ECO:0000259" key="25">
    <source>
        <dbReference type="SMART" id="SM00458"/>
    </source>
</evidence>
<dbReference type="Proteomes" id="UP000663832">
    <property type="component" value="Unassembled WGS sequence"/>
</dbReference>
<keyword evidence="20 24" id="KW-0326">Glycosidase</keyword>
<dbReference type="InterPro" id="IPR017853">
    <property type="entry name" value="GH"/>
</dbReference>
<dbReference type="Gene3D" id="3.20.20.70">
    <property type="entry name" value="Aldolase class I"/>
    <property type="match status" value="1"/>
</dbReference>
<evidence type="ECO:0000256" key="20">
    <source>
        <dbReference type="ARBA" id="ARBA00023295"/>
    </source>
</evidence>
<evidence type="ECO:0000313" key="28">
    <source>
        <dbReference type="Proteomes" id="UP000663832"/>
    </source>
</evidence>
<keyword evidence="7 23" id="KW-0894">Sodium channel</keyword>
<sequence length="782" mass="87321">MTKETIDHLATIFPINRDALKSKSKHQRSVSILKEFSLNTSAHGIPSIPQAFPTVTICNYSPIRYDRFIIPFLNYTNMLNLTNTNSFTMELSSYIHDFLLYKINRNESLNDFFYSLDSMIMSCVYNRITCTTANFTWFLSPVYGLCYTFNALLRNIGIAGLKYNSDNGVNGLLDLPATEIMNTNSIWTTYCPDCTQECIFSDFIIKSTSLLAPPEFLMNDIQSSFISLEVAYETTRTEIYSQQATITVVDVISNIGGNTGLWIRINFLSLMEIVEMIYRLVRSRFKNERWNSWYGFRCGVNETVVRQTADALIATGLAAAGYQYVNLDGCWQGSRDAEGIIHSDPETFPTGIPALVDYVHSRKLKFGIYSDRGNMTCDGRPGSLGYETIDANTYALWGVDYLKLDSCFTNGTPPAVEYAIMRDALNATGRPIFYSLCGGVTKYDLWLPDVGNSWRTADDSQNNWPAIMANIDQNNDFTQQAGPGGWSDPDMLQIGNGGMTDIEYRTHFSLWSITKAPLIIGCDIRNLSATSLSILSNSEVIAVNQDPLGIQGKKVAFASSQSLNASSEVIVANCSLSTIDPKRRQWVYNSQDGSFRSVFNGRCLSIAQCSTRRETYAVLNDCQVGDPQAQCQGKNQQWIVNPSNRTIVSQMTGYCMEVHNSYGPNVYALLCNGRQNQKWVWNSTDGTIKSESSNQCLTVPLELEIWAGPLSDGSQAVVLFNRGDSNNERITVKWSDIGFPVNNSATVRDLWTHQNLGIFTGNYTSPDIVSHGAMMLNIIPTK</sequence>
<comment type="similarity">
    <text evidence="4 24">Belongs to the glycosyl hydrolase 27 family.</text>
</comment>
<feature type="domain" description="Ricin B lectin" evidence="25">
    <location>
        <begin position="589"/>
        <end position="733"/>
    </location>
</feature>
<evidence type="ECO:0000256" key="18">
    <source>
        <dbReference type="ARBA" id="ARBA00023201"/>
    </source>
</evidence>
<keyword evidence="17" id="KW-0325">Glycoprotein</keyword>
<evidence type="ECO:0000256" key="12">
    <source>
        <dbReference type="ARBA" id="ARBA00022989"/>
    </source>
</evidence>
<keyword evidence="9 23" id="KW-0812">Transmembrane</keyword>
<dbReference type="CDD" id="cd14792">
    <property type="entry name" value="GH27"/>
    <property type="match status" value="1"/>
</dbReference>
<evidence type="ECO:0000256" key="6">
    <source>
        <dbReference type="ARBA" id="ARBA00022448"/>
    </source>
</evidence>
<comment type="subunit">
    <text evidence="24">Homodimer.</text>
</comment>
<dbReference type="InterPro" id="IPR013785">
    <property type="entry name" value="Aldolase_TIM"/>
</dbReference>
<dbReference type="Pfam" id="PF16499">
    <property type="entry name" value="Melibiase_2"/>
    <property type="match status" value="1"/>
</dbReference>
<dbReference type="EMBL" id="CAJNOM010000613">
    <property type="protein sequence ID" value="CAF1522117.1"/>
    <property type="molecule type" value="Genomic_DNA"/>
</dbReference>
<dbReference type="Pfam" id="PF00652">
    <property type="entry name" value="Ricin_B_lectin"/>
    <property type="match status" value="1"/>
</dbReference>
<evidence type="ECO:0000256" key="24">
    <source>
        <dbReference type="RuleBase" id="RU361168"/>
    </source>
</evidence>
<dbReference type="SMART" id="SM00458">
    <property type="entry name" value="RICIN"/>
    <property type="match status" value="1"/>
</dbReference>
<evidence type="ECO:0000256" key="3">
    <source>
        <dbReference type="ARBA" id="ARBA00004613"/>
    </source>
</evidence>
<evidence type="ECO:0000256" key="19">
    <source>
        <dbReference type="ARBA" id="ARBA00023277"/>
    </source>
</evidence>
<keyword evidence="28" id="KW-1185">Reference proteome</keyword>
<dbReference type="PANTHER" id="PTHR11452:SF75">
    <property type="entry name" value="ALPHA-GALACTOSIDASE MEL1"/>
    <property type="match status" value="1"/>
</dbReference>
<dbReference type="Proteomes" id="UP000663877">
    <property type="component" value="Unassembled WGS sequence"/>
</dbReference>
<comment type="similarity">
    <text evidence="23">Belongs to the amiloride-sensitive sodium channel (TC 1.A.6) family.</text>
</comment>
<evidence type="ECO:0000256" key="2">
    <source>
        <dbReference type="ARBA" id="ARBA00004141"/>
    </source>
</evidence>
<dbReference type="InterPro" id="IPR041233">
    <property type="entry name" value="Melibiase_C"/>
</dbReference>
<dbReference type="Gene3D" id="2.80.10.50">
    <property type="match status" value="1"/>
</dbReference>
<accession>A0A814YIA0</accession>
<keyword evidence="13" id="KW-0915">Sodium</keyword>
<keyword evidence="15" id="KW-0472">Membrane</keyword>
<evidence type="ECO:0000256" key="14">
    <source>
        <dbReference type="ARBA" id="ARBA00023065"/>
    </source>
</evidence>
<comment type="catalytic activity">
    <reaction evidence="1">
        <text>Hydrolysis of terminal, non-reducing alpha-D-galactose residues in alpha-D-galactosides, including galactose oligosaccharides, galactomannans and galactolipids.</text>
        <dbReference type="EC" id="3.2.1.22"/>
    </reaction>
</comment>
<evidence type="ECO:0000256" key="21">
    <source>
        <dbReference type="ARBA" id="ARBA00023303"/>
    </source>
</evidence>
<keyword evidence="16 24" id="KW-1015">Disulfide bond</keyword>
<keyword evidence="8" id="KW-0964">Secreted</keyword>
<evidence type="ECO:0000256" key="11">
    <source>
        <dbReference type="ARBA" id="ARBA00022801"/>
    </source>
</evidence>
<dbReference type="GO" id="GO:0005576">
    <property type="term" value="C:extracellular region"/>
    <property type="evidence" value="ECO:0007669"/>
    <property type="project" value="UniProtKB-SubCell"/>
</dbReference>
<evidence type="ECO:0000256" key="17">
    <source>
        <dbReference type="ARBA" id="ARBA00023180"/>
    </source>
</evidence>
<dbReference type="GO" id="GO:0005272">
    <property type="term" value="F:sodium channel activity"/>
    <property type="evidence" value="ECO:0007669"/>
    <property type="project" value="UniProtKB-KW"/>
</dbReference>
<evidence type="ECO:0000256" key="8">
    <source>
        <dbReference type="ARBA" id="ARBA00022525"/>
    </source>
</evidence>
<comment type="caution">
    <text evidence="26">The sequence shown here is derived from an EMBL/GenBank/DDBJ whole genome shotgun (WGS) entry which is preliminary data.</text>
</comment>
<dbReference type="InterPro" id="IPR000772">
    <property type="entry name" value="Ricin_B_lectin"/>
</dbReference>
<keyword evidence="21 23" id="KW-0407">Ion channel</keyword>
<evidence type="ECO:0000313" key="27">
    <source>
        <dbReference type="EMBL" id="CAF1522117.1"/>
    </source>
</evidence>
<dbReference type="InterPro" id="IPR002241">
    <property type="entry name" value="Glyco_hydro_27"/>
</dbReference>
<evidence type="ECO:0000256" key="15">
    <source>
        <dbReference type="ARBA" id="ARBA00023136"/>
    </source>
</evidence>
<reference evidence="26" key="1">
    <citation type="submission" date="2021-02" db="EMBL/GenBank/DDBJ databases">
        <authorList>
            <person name="Nowell W R."/>
        </authorList>
    </citation>
    <scope>NUCLEOTIDE SEQUENCE</scope>
</reference>
<dbReference type="SUPFAM" id="SSF51011">
    <property type="entry name" value="Glycosyl hydrolase domain"/>
    <property type="match status" value="1"/>
</dbReference>
<dbReference type="EMBL" id="CAJNOI010000295">
    <property type="protein sequence ID" value="CAF1230737.1"/>
    <property type="molecule type" value="Genomic_DNA"/>
</dbReference>
<dbReference type="PANTHER" id="PTHR11452">
    <property type="entry name" value="ALPHA-GALACTOSIDASE/ALPHA-N-ACETYLGALACTOSAMINIDASE"/>
    <property type="match status" value="1"/>
</dbReference>
<dbReference type="OrthoDB" id="5795902at2759"/>
<dbReference type="CDD" id="cd00161">
    <property type="entry name" value="beta-trefoil_Ricin-like"/>
    <property type="match status" value="1"/>
</dbReference>
<evidence type="ECO:0000256" key="7">
    <source>
        <dbReference type="ARBA" id="ARBA00022461"/>
    </source>
</evidence>
<dbReference type="PROSITE" id="PS50231">
    <property type="entry name" value="RICIN_B_LECTIN"/>
    <property type="match status" value="1"/>
</dbReference>
<keyword evidence="12" id="KW-1133">Transmembrane helix</keyword>
<dbReference type="SUPFAM" id="SSF50370">
    <property type="entry name" value="Ricin B-like lectins"/>
    <property type="match status" value="1"/>
</dbReference>
<proteinExistence type="inferred from homology"/>
<dbReference type="GO" id="GO:0000272">
    <property type="term" value="P:polysaccharide catabolic process"/>
    <property type="evidence" value="ECO:0007669"/>
    <property type="project" value="UniProtKB-KW"/>
</dbReference>
<keyword evidence="6 23" id="KW-0813">Transport</keyword>
<evidence type="ECO:0000256" key="1">
    <source>
        <dbReference type="ARBA" id="ARBA00001255"/>
    </source>
</evidence>